<dbReference type="RefSeq" id="WP_146690766.1">
    <property type="nucleotide sequence ID" value="NZ_LT629750.1"/>
</dbReference>
<dbReference type="Proteomes" id="UP000243904">
    <property type="component" value="Chromosome I"/>
</dbReference>
<keyword evidence="2" id="KW-1185">Reference proteome</keyword>
<dbReference type="AlphaFoldDB" id="A0A1H2BM76"/>
<organism evidence="1 2">
    <name type="scientific">Bradyrhizobium canariense</name>
    <dbReference type="NCBI Taxonomy" id="255045"/>
    <lineage>
        <taxon>Bacteria</taxon>
        <taxon>Pseudomonadati</taxon>
        <taxon>Pseudomonadota</taxon>
        <taxon>Alphaproteobacteria</taxon>
        <taxon>Hyphomicrobiales</taxon>
        <taxon>Nitrobacteraceae</taxon>
        <taxon>Bradyrhizobium</taxon>
    </lineage>
</organism>
<accession>A0A1H2BM76</accession>
<evidence type="ECO:0000313" key="1">
    <source>
        <dbReference type="EMBL" id="SDT59162.1"/>
    </source>
</evidence>
<proteinExistence type="predicted"/>
<dbReference type="EMBL" id="LT629750">
    <property type="protein sequence ID" value="SDT59162.1"/>
    <property type="molecule type" value="Genomic_DNA"/>
</dbReference>
<gene>
    <name evidence="1" type="ORF">SAMN05444158_7319</name>
</gene>
<evidence type="ECO:0000313" key="2">
    <source>
        <dbReference type="Proteomes" id="UP000243904"/>
    </source>
</evidence>
<sequence length="105" mass="11651">MRRTTFKRAITKDPGIYAGVFSYSAFMDLEMRSSSFKNSAVSSSSFDLEGGLRRGTAFDIVGPFVQNRAVRPSPPQLLHFYGERFFIGSEAVIILSNFDSASLLI</sequence>
<reference evidence="2" key="1">
    <citation type="submission" date="2016-10" db="EMBL/GenBank/DDBJ databases">
        <authorList>
            <person name="Varghese N."/>
            <person name="Submissions S."/>
        </authorList>
    </citation>
    <scope>NUCLEOTIDE SEQUENCE [LARGE SCALE GENOMIC DNA]</scope>
    <source>
        <strain evidence="2">GAS369</strain>
    </source>
</reference>
<name>A0A1H2BM76_9BRAD</name>
<protein>
    <submittedName>
        <fullName evidence="1">Uncharacterized protein</fullName>
    </submittedName>
</protein>